<feature type="transmembrane region" description="Helical" evidence="1">
    <location>
        <begin position="90"/>
        <end position="113"/>
    </location>
</feature>
<evidence type="ECO:0000256" key="1">
    <source>
        <dbReference type="SAM" id="Phobius"/>
    </source>
</evidence>
<accession>A0ABQ1UW23</accession>
<keyword evidence="3" id="KW-1185">Reference proteome</keyword>
<proteinExistence type="predicted"/>
<comment type="caution">
    <text evidence="2">The sequence shown here is derived from an EMBL/GenBank/DDBJ whole genome shotgun (WGS) entry which is preliminary data.</text>
</comment>
<protein>
    <recommendedName>
        <fullName evidence="4">DUF304 domain-containing protein</fullName>
    </recommendedName>
</protein>
<evidence type="ECO:0000313" key="2">
    <source>
        <dbReference type="EMBL" id="GGF28031.1"/>
    </source>
</evidence>
<organism evidence="2 3">
    <name type="scientific">Echinicola rosea</name>
    <dbReference type="NCBI Taxonomy" id="1807691"/>
    <lineage>
        <taxon>Bacteria</taxon>
        <taxon>Pseudomonadati</taxon>
        <taxon>Bacteroidota</taxon>
        <taxon>Cytophagia</taxon>
        <taxon>Cytophagales</taxon>
        <taxon>Cyclobacteriaceae</taxon>
        <taxon>Echinicola</taxon>
    </lineage>
</organism>
<feature type="transmembrane region" description="Helical" evidence="1">
    <location>
        <begin position="50"/>
        <end position="70"/>
    </location>
</feature>
<evidence type="ECO:0000313" key="3">
    <source>
        <dbReference type="Proteomes" id="UP000647339"/>
    </source>
</evidence>
<keyword evidence="1" id="KW-0472">Membrane</keyword>
<evidence type="ECO:0008006" key="4">
    <source>
        <dbReference type="Google" id="ProtNLM"/>
    </source>
</evidence>
<reference evidence="3" key="1">
    <citation type="journal article" date="2019" name="Int. J. Syst. Evol. Microbiol.">
        <title>The Global Catalogue of Microorganisms (GCM) 10K type strain sequencing project: providing services to taxonomists for standard genome sequencing and annotation.</title>
        <authorList>
            <consortium name="The Broad Institute Genomics Platform"/>
            <consortium name="The Broad Institute Genome Sequencing Center for Infectious Disease"/>
            <person name="Wu L."/>
            <person name="Ma J."/>
        </authorList>
    </citation>
    <scope>NUCLEOTIDE SEQUENCE [LARGE SCALE GENOMIC DNA]</scope>
    <source>
        <strain evidence="3">CGMCC 1.15407</strain>
    </source>
</reference>
<dbReference type="EMBL" id="BMIU01000006">
    <property type="protein sequence ID" value="GGF28031.1"/>
    <property type="molecule type" value="Genomic_DNA"/>
</dbReference>
<keyword evidence="1" id="KW-1133">Transmembrane helix</keyword>
<sequence length="168" mass="19228">MLMTPISAAQFRIEGRELVLLRKGFPYKRIVLREIDKVEFTKGSKVNNPLLLGFFGIVLLSMTIYSASTALEISKGFISGYDNFKNTGSIMRVLFIWLIMFGLLGFIGIFSLYEAFWPVRILKVNAGKKRYVFELKKTDENAQYKSLIKVFRQSIAVDGIIIYSHQIP</sequence>
<name>A0ABQ1UW23_9BACT</name>
<keyword evidence="1" id="KW-0812">Transmembrane</keyword>
<dbReference type="Proteomes" id="UP000647339">
    <property type="component" value="Unassembled WGS sequence"/>
</dbReference>
<gene>
    <name evidence="2" type="ORF">GCM10011339_15210</name>
</gene>